<evidence type="ECO:0000313" key="4">
    <source>
        <dbReference type="Proteomes" id="UP001220209"/>
    </source>
</evidence>
<gene>
    <name evidence="2" type="ORF">LXE91_26870</name>
    <name evidence="1" type="ORF">QZM56_35460</name>
</gene>
<reference evidence="1" key="2">
    <citation type="submission" date="2023-07" db="EMBL/GenBank/DDBJ databases">
        <title>A collection of bacterial strains from the Burkholderia cepacia Research Laboratory and Repository.</title>
        <authorList>
            <person name="Lipuma J."/>
            <person name="Spilker T."/>
            <person name="Caverly L."/>
        </authorList>
    </citation>
    <scope>NUCLEOTIDE SEQUENCE</scope>
    <source>
        <strain evidence="1">AU44979</strain>
    </source>
</reference>
<evidence type="ECO:0000313" key="2">
    <source>
        <dbReference type="EMBL" id="WFN19581.1"/>
    </source>
</evidence>
<evidence type="ECO:0000313" key="1">
    <source>
        <dbReference type="EMBL" id="MDN7569812.1"/>
    </source>
</evidence>
<reference evidence="2 4" key="1">
    <citation type="submission" date="2021-12" db="EMBL/GenBank/DDBJ databases">
        <title>Genomic and phenotypic characterization of three Burkholderia contaminans isolates recovered from different sources.</title>
        <authorList>
            <person name="Lopez De Volder A."/>
            <person name="Fan Y."/>
            <person name="Nunvar J."/>
            <person name="Herrera T."/>
            <person name="Timp W."/>
            <person name="Degrossi J."/>
        </authorList>
    </citation>
    <scope>NUCLEOTIDE SEQUENCE [LARGE SCALE GENOMIC DNA]</scope>
    <source>
        <strain evidence="2 4">LMG 23361</strain>
    </source>
</reference>
<dbReference type="EMBL" id="JAUJQS010000041">
    <property type="protein sequence ID" value="MDN7569812.1"/>
    <property type="molecule type" value="Genomic_DNA"/>
</dbReference>
<dbReference type="Proteomes" id="UP001172109">
    <property type="component" value="Unassembled WGS sequence"/>
</dbReference>
<accession>A0AAP4R975</accession>
<dbReference type="EMBL" id="CP090641">
    <property type="protein sequence ID" value="WFN19581.1"/>
    <property type="molecule type" value="Genomic_DNA"/>
</dbReference>
<dbReference type="Proteomes" id="UP001220209">
    <property type="component" value="Chromosome 2"/>
</dbReference>
<protein>
    <submittedName>
        <fullName evidence="1">Uncharacterized protein</fullName>
    </submittedName>
</protein>
<evidence type="ECO:0000313" key="3">
    <source>
        <dbReference type="Proteomes" id="UP001172109"/>
    </source>
</evidence>
<dbReference type="GeneID" id="93189038"/>
<dbReference type="AlphaFoldDB" id="A0AAP4R975"/>
<sequence>MIALLCTLAACGDGDSGTAASMAAARAAAPGSASTPVLHCASACH</sequence>
<dbReference type="RefSeq" id="WP_223274263.1">
    <property type="nucleotide sequence ID" value="NZ_AP018357.1"/>
</dbReference>
<proteinExistence type="predicted"/>
<organism evidence="1 3">
    <name type="scientific">Burkholderia contaminans</name>
    <dbReference type="NCBI Taxonomy" id="488447"/>
    <lineage>
        <taxon>Bacteria</taxon>
        <taxon>Pseudomonadati</taxon>
        <taxon>Pseudomonadota</taxon>
        <taxon>Betaproteobacteria</taxon>
        <taxon>Burkholderiales</taxon>
        <taxon>Burkholderiaceae</taxon>
        <taxon>Burkholderia</taxon>
        <taxon>Burkholderia cepacia complex</taxon>
    </lineage>
</organism>
<name>A0AAP4R975_9BURK</name>